<dbReference type="PRINTS" id="PR00237">
    <property type="entry name" value="GPCRRHODOPSN"/>
</dbReference>
<dbReference type="GO" id="GO:0004930">
    <property type="term" value="F:G protein-coupled receptor activity"/>
    <property type="evidence" value="ECO:0007669"/>
    <property type="project" value="UniProtKB-KW"/>
</dbReference>
<organism evidence="12 13">
    <name type="scientific">Penaeus vannamei</name>
    <name type="common">Whiteleg shrimp</name>
    <name type="synonym">Litopenaeus vannamei</name>
    <dbReference type="NCBI Taxonomy" id="6689"/>
    <lineage>
        <taxon>Eukaryota</taxon>
        <taxon>Metazoa</taxon>
        <taxon>Ecdysozoa</taxon>
        <taxon>Arthropoda</taxon>
        <taxon>Crustacea</taxon>
        <taxon>Multicrustacea</taxon>
        <taxon>Malacostraca</taxon>
        <taxon>Eumalacostraca</taxon>
        <taxon>Eucarida</taxon>
        <taxon>Decapoda</taxon>
        <taxon>Dendrobranchiata</taxon>
        <taxon>Penaeoidea</taxon>
        <taxon>Penaeidae</taxon>
        <taxon>Penaeus</taxon>
    </lineage>
</organism>
<evidence type="ECO:0000259" key="11">
    <source>
        <dbReference type="PROSITE" id="PS50262"/>
    </source>
</evidence>
<evidence type="ECO:0000256" key="5">
    <source>
        <dbReference type="ARBA" id="ARBA00022989"/>
    </source>
</evidence>
<keyword evidence="5 10" id="KW-1133">Transmembrane helix</keyword>
<keyword evidence="13" id="KW-1185">Reference proteome</keyword>
<evidence type="ECO:0000256" key="8">
    <source>
        <dbReference type="ARBA" id="ARBA00023170"/>
    </source>
</evidence>
<keyword evidence="6" id="KW-0297">G-protein coupled receptor</keyword>
<comment type="similarity">
    <text evidence="2">Belongs to the G-protein coupled receptor 1 family.</text>
</comment>
<dbReference type="GO" id="GO:0005886">
    <property type="term" value="C:plasma membrane"/>
    <property type="evidence" value="ECO:0007669"/>
    <property type="project" value="UniProtKB-SubCell"/>
</dbReference>
<comment type="caution">
    <text evidence="12">The sequence shown here is derived from an EMBL/GenBank/DDBJ whole genome shotgun (WGS) entry which is preliminary data.</text>
</comment>
<dbReference type="PROSITE" id="PS50262">
    <property type="entry name" value="G_PROTEIN_RECEP_F1_2"/>
    <property type="match status" value="1"/>
</dbReference>
<keyword evidence="3" id="KW-1003">Cell membrane</keyword>
<sequence>MNGSSAVPYCSENGVNATDYSVWIQVTQCWMWMLTCVGSLGNLITIMVILHQLYIGHVQRRRPWTLRQRNGSLFPVEKPVLPFEGHTLLLLHLSFCDLLYSAVNFPLTIIAYGHALEGATEELDRLCPVAAFLRYTNALAEWLTLGLLAFQRCVDLGRWRGTRFFKPAATGFLIGGVWVVSVIFQVIPFFVSSEGYGYCGRNLRCDIINDNLRDLFFTLQSCVPLILMVSGSIGILCHLRKSVDSEAAMIVPESSKRRLVKSSVIVFTLMLLFLVCVIPICIHNVFLSDTVDSERIPTGIVLYMIYWLQYAVNFILYTVVSANFRSAYRRFFGLFLHACRSPGGRKVKHPSSIYHVPERIRYSKDSTCTPNDDFADNQLPCHATDSRETHTRY</sequence>
<evidence type="ECO:0000256" key="9">
    <source>
        <dbReference type="ARBA" id="ARBA00023224"/>
    </source>
</evidence>
<accession>A0A423TJJ4</accession>
<feature type="transmembrane region" description="Helical" evidence="10">
    <location>
        <begin position="259"/>
        <end position="280"/>
    </location>
</feature>
<feature type="transmembrane region" description="Helical" evidence="10">
    <location>
        <begin position="30"/>
        <end position="54"/>
    </location>
</feature>
<keyword evidence="8 12" id="KW-0675">Receptor</keyword>
<dbReference type="Gene3D" id="1.20.1070.10">
    <property type="entry name" value="Rhodopsin 7-helix transmembrane proteins"/>
    <property type="match status" value="1"/>
</dbReference>
<protein>
    <submittedName>
        <fullName evidence="12">Putative G-protein coupled receptor moody-like</fullName>
    </submittedName>
</protein>
<dbReference type="InterPro" id="IPR017452">
    <property type="entry name" value="GPCR_Rhodpsn_7TM"/>
</dbReference>
<dbReference type="PANTHER" id="PTHR24228">
    <property type="entry name" value="B2 BRADYKININ RECEPTOR/ANGIOTENSIN II RECEPTOR"/>
    <property type="match status" value="1"/>
</dbReference>
<keyword evidence="9" id="KW-0807">Transducer</keyword>
<evidence type="ECO:0000313" key="12">
    <source>
        <dbReference type="EMBL" id="ROT76615.1"/>
    </source>
</evidence>
<dbReference type="Pfam" id="PF00001">
    <property type="entry name" value="7tm_1"/>
    <property type="match status" value="1"/>
</dbReference>
<proteinExistence type="inferred from homology"/>
<evidence type="ECO:0000256" key="10">
    <source>
        <dbReference type="SAM" id="Phobius"/>
    </source>
</evidence>
<dbReference type="OrthoDB" id="6373231at2759"/>
<reference evidence="12 13" key="2">
    <citation type="submission" date="2019-01" db="EMBL/GenBank/DDBJ databases">
        <title>The decoding of complex shrimp genome reveals the adaptation for benthos swimmer, frequently molting mechanism and breeding impact on genome.</title>
        <authorList>
            <person name="Sun Y."/>
            <person name="Gao Y."/>
            <person name="Yu Y."/>
        </authorList>
    </citation>
    <scope>NUCLEOTIDE SEQUENCE [LARGE SCALE GENOMIC DNA]</scope>
    <source>
        <tissue evidence="12">Muscle</tissue>
    </source>
</reference>
<dbReference type="EMBL" id="QCYY01001634">
    <property type="protein sequence ID" value="ROT76615.1"/>
    <property type="molecule type" value="Genomic_DNA"/>
</dbReference>
<evidence type="ECO:0000256" key="2">
    <source>
        <dbReference type="ARBA" id="ARBA00010663"/>
    </source>
</evidence>
<feature type="transmembrane region" description="Helical" evidence="10">
    <location>
        <begin position="300"/>
        <end position="320"/>
    </location>
</feature>
<comment type="subcellular location">
    <subcellularLocation>
        <location evidence="1">Cell membrane</location>
        <topology evidence="1">Multi-pass membrane protein</topology>
    </subcellularLocation>
</comment>
<evidence type="ECO:0000256" key="4">
    <source>
        <dbReference type="ARBA" id="ARBA00022692"/>
    </source>
</evidence>
<evidence type="ECO:0000313" key="13">
    <source>
        <dbReference type="Proteomes" id="UP000283509"/>
    </source>
</evidence>
<feature type="transmembrane region" description="Helical" evidence="10">
    <location>
        <begin position="171"/>
        <end position="191"/>
    </location>
</feature>
<keyword evidence="7 10" id="KW-0472">Membrane</keyword>
<reference evidence="12 13" key="1">
    <citation type="submission" date="2018-04" db="EMBL/GenBank/DDBJ databases">
        <authorList>
            <person name="Zhang X."/>
            <person name="Yuan J."/>
            <person name="Li F."/>
            <person name="Xiang J."/>
        </authorList>
    </citation>
    <scope>NUCLEOTIDE SEQUENCE [LARGE SCALE GENOMIC DNA]</scope>
    <source>
        <tissue evidence="12">Muscle</tissue>
    </source>
</reference>
<dbReference type="CDD" id="cd00637">
    <property type="entry name" value="7tm_classA_rhodopsin-like"/>
    <property type="match status" value="1"/>
</dbReference>
<keyword evidence="4 10" id="KW-0812">Transmembrane</keyword>
<dbReference type="SUPFAM" id="SSF81321">
    <property type="entry name" value="Family A G protein-coupled receptor-like"/>
    <property type="match status" value="1"/>
</dbReference>
<feature type="transmembrane region" description="Helical" evidence="10">
    <location>
        <begin position="217"/>
        <end position="239"/>
    </location>
</feature>
<dbReference type="InterPro" id="IPR000276">
    <property type="entry name" value="GPCR_Rhodpsn"/>
</dbReference>
<dbReference type="Proteomes" id="UP000283509">
    <property type="component" value="Unassembled WGS sequence"/>
</dbReference>
<feature type="domain" description="G-protein coupled receptors family 1 profile" evidence="11">
    <location>
        <begin position="41"/>
        <end position="317"/>
    </location>
</feature>
<dbReference type="AlphaFoldDB" id="A0A423TJJ4"/>
<name>A0A423TJJ4_PENVA</name>
<evidence type="ECO:0000256" key="3">
    <source>
        <dbReference type="ARBA" id="ARBA00022475"/>
    </source>
</evidence>
<evidence type="ECO:0000256" key="7">
    <source>
        <dbReference type="ARBA" id="ARBA00023136"/>
    </source>
</evidence>
<evidence type="ECO:0000256" key="1">
    <source>
        <dbReference type="ARBA" id="ARBA00004651"/>
    </source>
</evidence>
<evidence type="ECO:0000256" key="6">
    <source>
        <dbReference type="ARBA" id="ARBA00023040"/>
    </source>
</evidence>
<gene>
    <name evidence="12" type="ORF">C7M84_004800</name>
</gene>
<dbReference type="PANTHER" id="PTHR24228:SF74">
    <property type="entry name" value="G-PROTEIN COUPLED RECEPTORS FAMILY 1 PROFILE DOMAIN-CONTAINING PROTEIN"/>
    <property type="match status" value="1"/>
</dbReference>